<keyword evidence="3" id="KW-1185">Reference proteome</keyword>
<accession>A0A399R202</accession>
<sequence>MPLHLTRRSWPVLASIGVNGAMIALFLGFPTDPLEGAESAPDFIPVELVELPHEGAEPESKPETPLPIEAEQAPPPATGPAPASQTEPRSAIESPVIARADEAVEAEAMTGTHIEDTSEADLPVFAPPNARAKNALQALACARLGRERPAWCDDAADSHVIEVATRPAFAETPQIAPKEWADLNVPVQEKWCPEADGVIADVVVENDSPFLQGAGSMAGSLAISSAERC</sequence>
<dbReference type="EMBL" id="QWGB01000005">
    <property type="protein sequence ID" value="RIJ24534.1"/>
    <property type="molecule type" value="Genomic_DNA"/>
</dbReference>
<evidence type="ECO:0000313" key="2">
    <source>
        <dbReference type="EMBL" id="RIJ24534.1"/>
    </source>
</evidence>
<dbReference type="AlphaFoldDB" id="A0A399R202"/>
<evidence type="ECO:0000256" key="1">
    <source>
        <dbReference type="SAM" id="MobiDB-lite"/>
    </source>
</evidence>
<dbReference type="Proteomes" id="UP000265431">
    <property type="component" value="Unassembled WGS sequence"/>
</dbReference>
<reference evidence="2 3" key="1">
    <citation type="submission" date="2018-08" db="EMBL/GenBank/DDBJ databases">
        <title>Henriciella mobilis sp. nov., isolated from seawater.</title>
        <authorList>
            <person name="Cheng H."/>
            <person name="Wu Y.-H."/>
            <person name="Xu X.-W."/>
            <person name="Guo L.-L."/>
        </authorList>
    </citation>
    <scope>NUCLEOTIDE SEQUENCE [LARGE SCALE GENOMIC DNA]</scope>
    <source>
        <strain evidence="2 3">CCUG66934</strain>
    </source>
</reference>
<comment type="caution">
    <text evidence="2">The sequence shown here is derived from an EMBL/GenBank/DDBJ whole genome shotgun (WGS) entry which is preliminary data.</text>
</comment>
<protein>
    <submittedName>
        <fullName evidence="2">Uncharacterized protein</fullName>
    </submittedName>
</protein>
<evidence type="ECO:0000313" key="3">
    <source>
        <dbReference type="Proteomes" id="UP000265431"/>
    </source>
</evidence>
<organism evidence="2 3">
    <name type="scientific">Henriciella barbarensis</name>
    <dbReference type="NCBI Taxonomy" id="86342"/>
    <lineage>
        <taxon>Bacteria</taxon>
        <taxon>Pseudomonadati</taxon>
        <taxon>Pseudomonadota</taxon>
        <taxon>Alphaproteobacteria</taxon>
        <taxon>Hyphomonadales</taxon>
        <taxon>Hyphomonadaceae</taxon>
        <taxon>Henriciella</taxon>
    </lineage>
</organism>
<feature type="region of interest" description="Disordered" evidence="1">
    <location>
        <begin position="54"/>
        <end position="91"/>
    </location>
</feature>
<gene>
    <name evidence="2" type="ORF">D1224_09970</name>
</gene>
<name>A0A399R202_9PROT</name>
<proteinExistence type="predicted"/>